<protein>
    <recommendedName>
        <fullName evidence="11">Ubiquinone biosynthesis monooxygenase COQ6, mitochondrial</fullName>
        <ecNumber evidence="11">1.14.15.45</ecNumber>
    </recommendedName>
    <alternativeName>
        <fullName evidence="11">2-methoxy-6-polyprenolphenol 4-hydroxylase</fullName>
        <ecNumber evidence="11">1.14.15.46</ecNumber>
    </alternativeName>
</protein>
<keyword evidence="9 11" id="KW-0496">Mitochondrion</keyword>
<evidence type="ECO:0000256" key="10">
    <source>
        <dbReference type="ARBA" id="ARBA00023136"/>
    </source>
</evidence>
<feature type="domain" description="FAD-binding" evidence="12">
    <location>
        <begin position="43"/>
        <end position="436"/>
    </location>
</feature>
<dbReference type="SUPFAM" id="SSF51905">
    <property type="entry name" value="FAD/NAD(P)-binding domain"/>
    <property type="match status" value="1"/>
</dbReference>
<comment type="similarity">
    <text evidence="2 11">Belongs to the UbiH/COQ6 family.</text>
</comment>
<dbReference type="NCBIfam" id="TIGR01988">
    <property type="entry name" value="Ubi-OHases"/>
    <property type="match status" value="1"/>
</dbReference>
<keyword evidence="5 11" id="KW-0999">Mitochondrion inner membrane</keyword>
<dbReference type="InterPro" id="IPR051205">
    <property type="entry name" value="UbiH/COQ6_monooxygenase"/>
</dbReference>
<evidence type="ECO:0000256" key="5">
    <source>
        <dbReference type="ARBA" id="ARBA00022792"/>
    </source>
</evidence>
<dbReference type="Pfam" id="PF01494">
    <property type="entry name" value="FAD_binding_3"/>
    <property type="match status" value="1"/>
</dbReference>
<dbReference type="Proteomes" id="UP001595075">
    <property type="component" value="Unassembled WGS sequence"/>
</dbReference>
<comment type="catalytic activity">
    <reaction evidence="11">
        <text>a 2-methoxy-6-(all-trans-polyprenyl)phenol + 2 reduced [2Fe-2S]-[ferredoxin] + O2 + 2 H(+) = a 2-methoxy-6-(all-trans-polyprenyl)benzene-1,4-diol + 2 oxidized [2Fe-2S]-[ferredoxin] + H2O</text>
        <dbReference type="Rhea" id="RHEA:81183"/>
        <dbReference type="Rhea" id="RHEA-COMP:9551"/>
        <dbReference type="Rhea" id="RHEA-COMP:10000"/>
        <dbReference type="Rhea" id="RHEA-COMP:10001"/>
        <dbReference type="Rhea" id="RHEA-COMP:10858"/>
        <dbReference type="ChEBI" id="CHEBI:15377"/>
        <dbReference type="ChEBI" id="CHEBI:15378"/>
        <dbReference type="ChEBI" id="CHEBI:15379"/>
        <dbReference type="ChEBI" id="CHEBI:33737"/>
        <dbReference type="ChEBI" id="CHEBI:33738"/>
        <dbReference type="ChEBI" id="CHEBI:62731"/>
        <dbReference type="ChEBI" id="CHEBI:84166"/>
        <dbReference type="EC" id="1.14.15.46"/>
    </reaction>
</comment>
<dbReference type="PANTHER" id="PTHR43876">
    <property type="entry name" value="UBIQUINONE BIOSYNTHESIS MONOOXYGENASE COQ6, MITOCHONDRIAL"/>
    <property type="match status" value="1"/>
</dbReference>
<dbReference type="EC" id="1.14.15.45" evidence="11"/>
<organism evidence="13 14">
    <name type="scientific">Oculimacula yallundae</name>
    <dbReference type="NCBI Taxonomy" id="86028"/>
    <lineage>
        <taxon>Eukaryota</taxon>
        <taxon>Fungi</taxon>
        <taxon>Dikarya</taxon>
        <taxon>Ascomycota</taxon>
        <taxon>Pezizomycotina</taxon>
        <taxon>Leotiomycetes</taxon>
        <taxon>Helotiales</taxon>
        <taxon>Ploettnerulaceae</taxon>
        <taxon>Oculimacula</taxon>
    </lineage>
</organism>
<keyword evidence="8 11" id="KW-0503">Monooxygenase</keyword>
<dbReference type="PANTHER" id="PTHR43876:SF7">
    <property type="entry name" value="UBIQUINONE BIOSYNTHESIS MONOOXYGENASE COQ6, MITOCHONDRIAL"/>
    <property type="match status" value="1"/>
</dbReference>
<accession>A0ABR4C6R4</accession>
<proteinExistence type="inferred from homology"/>
<reference evidence="13 14" key="1">
    <citation type="journal article" date="2024" name="Commun. Biol.">
        <title>Comparative genomic analysis of thermophilic fungi reveals convergent evolutionary adaptations and gene losses.</title>
        <authorList>
            <person name="Steindorff A.S."/>
            <person name="Aguilar-Pontes M.V."/>
            <person name="Robinson A.J."/>
            <person name="Andreopoulos B."/>
            <person name="LaButti K."/>
            <person name="Kuo A."/>
            <person name="Mondo S."/>
            <person name="Riley R."/>
            <person name="Otillar R."/>
            <person name="Haridas S."/>
            <person name="Lipzen A."/>
            <person name="Grimwood J."/>
            <person name="Schmutz J."/>
            <person name="Clum A."/>
            <person name="Reid I.D."/>
            <person name="Moisan M.C."/>
            <person name="Butler G."/>
            <person name="Nguyen T.T.M."/>
            <person name="Dewar K."/>
            <person name="Conant G."/>
            <person name="Drula E."/>
            <person name="Henrissat B."/>
            <person name="Hansel C."/>
            <person name="Singer S."/>
            <person name="Hutchinson M.I."/>
            <person name="de Vries R.P."/>
            <person name="Natvig D.O."/>
            <person name="Powell A.J."/>
            <person name="Tsang A."/>
            <person name="Grigoriev I.V."/>
        </authorList>
    </citation>
    <scope>NUCLEOTIDE SEQUENCE [LARGE SCALE GENOMIC DNA]</scope>
    <source>
        <strain evidence="13 14">CBS 494.80</strain>
    </source>
</reference>
<dbReference type="PROSITE" id="PS01304">
    <property type="entry name" value="UBIH"/>
    <property type="match status" value="1"/>
</dbReference>
<comment type="subcellular location">
    <subcellularLocation>
        <location evidence="11">Mitochondrion inner membrane</location>
        <topology evidence="11">Peripheral membrane protein</topology>
        <orientation evidence="11">Matrix side</orientation>
    </subcellularLocation>
</comment>
<dbReference type="InterPro" id="IPR036188">
    <property type="entry name" value="FAD/NAD-bd_sf"/>
</dbReference>
<dbReference type="InterPro" id="IPR010971">
    <property type="entry name" value="UbiH/COQ6"/>
</dbReference>
<dbReference type="InterPro" id="IPR018168">
    <property type="entry name" value="Ubi_Hdrlase_CS"/>
</dbReference>
<evidence type="ECO:0000256" key="4">
    <source>
        <dbReference type="ARBA" id="ARBA00022688"/>
    </source>
</evidence>
<comment type="caution">
    <text evidence="13">The sequence shown here is derived from an EMBL/GenBank/DDBJ whole genome shotgun (WGS) entry which is preliminary data.</text>
</comment>
<dbReference type="EMBL" id="JAZHXI010000013">
    <property type="protein sequence ID" value="KAL2064778.1"/>
    <property type="molecule type" value="Genomic_DNA"/>
</dbReference>
<keyword evidence="4 11" id="KW-0831">Ubiquinone biosynthesis</keyword>
<keyword evidence="14" id="KW-1185">Reference proteome</keyword>
<evidence type="ECO:0000256" key="2">
    <source>
        <dbReference type="ARBA" id="ARBA00005349"/>
    </source>
</evidence>
<evidence type="ECO:0000313" key="13">
    <source>
        <dbReference type="EMBL" id="KAL2064778.1"/>
    </source>
</evidence>
<dbReference type="EC" id="1.14.15.46" evidence="11"/>
<dbReference type="Gene3D" id="3.50.50.60">
    <property type="entry name" value="FAD/NAD(P)-binding domain"/>
    <property type="match status" value="2"/>
</dbReference>
<keyword evidence="7 11" id="KW-0560">Oxidoreductase</keyword>
<sequence>MQALPRIPSSQRIGAYVCQTCSRQLGRQRRNYASAISKTPEIYDVVCVGGGPAGLSLLAALRSSPATANLKVALVESQDLSKTRSFSLSPTQFSNRCSSLTPSSVRFLDKIGAWSHIQRERVQAYQEMQVWDGLTGARIEFDWPGEKQGSTIAYMNENLNLTSGLLKCLDEMGGVEVLDGQKVEDIVLGEANKEADFSSWPVVQLSNGRNLAARLLVGADGANSPVRAFAGIGSKGWDYERHGVVATIQLEGNGWGGEDVKTAYQRFLPTGPVAMLPLPGNFSTLVWSTTPALAAHLKTLSPKDFIAMVNAAFRLSPVDLKYMHTQAEGQAEEFKWRSHHTAFEAQRIPQLAVGVQEGSVASFPLKLRHADTYIGERVALVGDAAHTIHPLAGQGLNQGQGDVESLAKTIEYSVTHGQDIGVQMSLETYNAERYAANHLLLGICDKLHKLYAVESGPMVPLRSLGLRAVNALGPVKHFFMSQAAGTGAKLL</sequence>
<comment type="catalytic activity">
    <reaction evidence="11">
        <text>a 4-hydroxy-3-(all-trans-polyprenyl)benzoate + 2 reduced [2Fe-2S]-[ferredoxin] + O2 + 2 H(+) = a 3,4-dihydroxy-5-(all-trans-polyprenyl)benzoate + 2 oxidized [2Fe-2S]-[ferredoxin] + H2O</text>
        <dbReference type="Rhea" id="RHEA:81195"/>
        <dbReference type="Rhea" id="RHEA-COMP:9514"/>
        <dbReference type="Rhea" id="RHEA-COMP:10000"/>
        <dbReference type="Rhea" id="RHEA-COMP:10001"/>
        <dbReference type="Rhea" id="RHEA-COMP:10930"/>
        <dbReference type="ChEBI" id="CHEBI:15377"/>
        <dbReference type="ChEBI" id="CHEBI:15378"/>
        <dbReference type="ChEBI" id="CHEBI:15379"/>
        <dbReference type="ChEBI" id="CHEBI:33737"/>
        <dbReference type="ChEBI" id="CHEBI:33738"/>
        <dbReference type="ChEBI" id="CHEBI:64694"/>
        <dbReference type="ChEBI" id="CHEBI:78396"/>
        <dbReference type="EC" id="1.14.15.45"/>
    </reaction>
</comment>
<evidence type="ECO:0000259" key="12">
    <source>
        <dbReference type="Pfam" id="PF01494"/>
    </source>
</evidence>
<comment type="cofactor">
    <cofactor evidence="1 11">
        <name>FAD</name>
        <dbReference type="ChEBI" id="CHEBI:57692"/>
    </cofactor>
</comment>
<dbReference type="HAMAP" id="MF_03193">
    <property type="entry name" value="COQ6_monooxygenase"/>
    <property type="match status" value="1"/>
</dbReference>
<name>A0ABR4C6R4_9HELO</name>
<evidence type="ECO:0000256" key="3">
    <source>
        <dbReference type="ARBA" id="ARBA00022630"/>
    </source>
</evidence>
<dbReference type="PRINTS" id="PR00420">
    <property type="entry name" value="RNGMNOXGNASE"/>
</dbReference>
<keyword evidence="6 11" id="KW-0274">FAD</keyword>
<gene>
    <name evidence="11" type="primary">COQ6</name>
    <name evidence="13" type="ORF">VTL71DRAFT_3917</name>
</gene>
<comment type="pathway">
    <text evidence="11">Cofactor biosynthesis; ubiquinone biosynthesis.</text>
</comment>
<evidence type="ECO:0000256" key="9">
    <source>
        <dbReference type="ARBA" id="ARBA00023128"/>
    </source>
</evidence>
<evidence type="ECO:0000313" key="14">
    <source>
        <dbReference type="Proteomes" id="UP001595075"/>
    </source>
</evidence>
<keyword evidence="3 11" id="KW-0285">Flavoprotein</keyword>
<comment type="function">
    <text evidence="11">FAD-dependent monooxygenase required for two non-consecutive steps during ubiquinone biosynthesis. Required for the C5-ring hydroxylation during ubiquinone biosynthesis by catalyzing the hydroxylation of 4-hydroxy-3-(all-trans-polyprenyl)benzoic acid to 3,4-dihydroxy-5-(all-trans-polyprenyl)benzoic acid. Also acts downstream of coq4, for the C1-hydroxylation during ubiquinone biosynthesis by catalyzing the hydroxylation of 2-methoxy-6-(all-trans-polyprenyl)phenol to 2-methoxy-6-(all-trans-polyprenyl)benzene-1,4-diol. The electrons required for the hydroxylation reaction are funneled indirectly to coq6 from NADPH via a ferredoxin/ferredoxin reductase system.</text>
</comment>
<keyword evidence="10 11" id="KW-0472">Membrane</keyword>
<dbReference type="InterPro" id="IPR002938">
    <property type="entry name" value="FAD-bd"/>
</dbReference>
<evidence type="ECO:0000256" key="6">
    <source>
        <dbReference type="ARBA" id="ARBA00022827"/>
    </source>
</evidence>
<dbReference type="InterPro" id="IPR000689">
    <property type="entry name" value="UbQ_mOase_COQ6"/>
</dbReference>
<comment type="subunit">
    <text evidence="11">Component of a multi-subunit COQ enzyme complex, composed of at least COQ3, COQ4, COQ5, COQ6, COQ7 and COQ9.</text>
</comment>
<evidence type="ECO:0000256" key="7">
    <source>
        <dbReference type="ARBA" id="ARBA00023002"/>
    </source>
</evidence>
<evidence type="ECO:0000256" key="8">
    <source>
        <dbReference type="ARBA" id="ARBA00023033"/>
    </source>
</evidence>
<evidence type="ECO:0000256" key="1">
    <source>
        <dbReference type="ARBA" id="ARBA00001974"/>
    </source>
</evidence>
<evidence type="ECO:0000256" key="11">
    <source>
        <dbReference type="HAMAP-Rule" id="MF_03193"/>
    </source>
</evidence>